<evidence type="ECO:0000313" key="3">
    <source>
        <dbReference type="Proteomes" id="UP000464658"/>
    </source>
</evidence>
<keyword evidence="1" id="KW-0812">Transmembrane</keyword>
<feature type="transmembrane region" description="Helical" evidence="1">
    <location>
        <begin position="46"/>
        <end position="64"/>
    </location>
</feature>
<dbReference type="Proteomes" id="UP000464658">
    <property type="component" value="Chromosome"/>
</dbReference>
<proteinExistence type="predicted"/>
<protein>
    <submittedName>
        <fullName evidence="2">Uncharacterized protein</fullName>
    </submittedName>
</protein>
<evidence type="ECO:0000256" key="1">
    <source>
        <dbReference type="SAM" id="Phobius"/>
    </source>
</evidence>
<reference evidence="2 3" key="1">
    <citation type="submission" date="2019-12" db="EMBL/GenBank/DDBJ databases">
        <title>Full genome sequence of a Bacillus safensis strain isolated from commercially available natto in Indonesia.</title>
        <authorList>
            <person name="Yoshida M."/>
            <person name="Uomi M."/>
            <person name="Waturangi D."/>
            <person name="Ekaputri J.J."/>
            <person name="Setiamarga D.H.E."/>
        </authorList>
    </citation>
    <scope>NUCLEOTIDE SEQUENCE [LARGE SCALE GENOMIC DNA]</scope>
    <source>
        <strain evidence="2 3">IDN1</strain>
    </source>
</reference>
<organism evidence="2 3">
    <name type="scientific">Bacillus safensis</name>
    <dbReference type="NCBI Taxonomy" id="561879"/>
    <lineage>
        <taxon>Bacteria</taxon>
        <taxon>Bacillati</taxon>
        <taxon>Bacillota</taxon>
        <taxon>Bacilli</taxon>
        <taxon>Bacillales</taxon>
        <taxon>Bacillaceae</taxon>
        <taxon>Bacillus</taxon>
    </lineage>
</organism>
<keyword evidence="1" id="KW-1133">Transmembrane helix</keyword>
<feature type="transmembrane region" description="Helical" evidence="1">
    <location>
        <begin position="76"/>
        <end position="96"/>
    </location>
</feature>
<feature type="transmembrane region" description="Helical" evidence="1">
    <location>
        <begin position="6"/>
        <end position="25"/>
    </location>
</feature>
<gene>
    <name evidence="2" type="ORF">BsIDN1_10340</name>
</gene>
<dbReference type="EMBL" id="AP021906">
    <property type="protein sequence ID" value="BBP87416.1"/>
    <property type="molecule type" value="Genomic_DNA"/>
</dbReference>
<accession>A0A5S9M7C6</accession>
<evidence type="ECO:0000313" key="2">
    <source>
        <dbReference type="EMBL" id="BBP87416.1"/>
    </source>
</evidence>
<dbReference type="AlphaFoldDB" id="A0A5S9M7C6"/>
<keyword evidence="1" id="KW-0472">Membrane</keyword>
<sequence length="103" mass="11702">MKKQYWYIILTYILVQVSAFPYVLIMKWLGFIQSPMTQTELSKLSGTWTIISFCIGLIIILLILRTVPKASLRNEAPVSIGSAIAWIIGGFFLSLLHNRLRGD</sequence>
<name>A0A5S9M7C6_BACIA</name>